<dbReference type="RefSeq" id="XP_022237515.1">
    <property type="nucleotide sequence ID" value="XM_022381807.1"/>
</dbReference>
<name>A0ABM1S1K9_LIMPO</name>
<feature type="compositionally biased region" description="Basic and acidic residues" evidence="1">
    <location>
        <begin position="152"/>
        <end position="170"/>
    </location>
</feature>
<dbReference type="RefSeq" id="XP_022237514.1">
    <property type="nucleotide sequence ID" value="XM_022381806.1"/>
</dbReference>
<feature type="compositionally biased region" description="Polar residues" evidence="1">
    <location>
        <begin position="125"/>
        <end position="136"/>
    </location>
</feature>
<feature type="region of interest" description="Disordered" evidence="1">
    <location>
        <begin position="100"/>
        <end position="138"/>
    </location>
</feature>
<reference evidence="4 5" key="1">
    <citation type="submission" date="2025-05" db="UniProtKB">
        <authorList>
            <consortium name="RefSeq"/>
        </authorList>
    </citation>
    <scope>IDENTIFICATION</scope>
    <source>
        <tissue evidence="4 5">Muscle</tissue>
    </source>
</reference>
<accession>A0ABM1S1K9</accession>
<evidence type="ECO:0000313" key="5">
    <source>
        <dbReference type="RefSeq" id="XP_022237515.1"/>
    </source>
</evidence>
<evidence type="ECO:0000313" key="3">
    <source>
        <dbReference type="Proteomes" id="UP000694941"/>
    </source>
</evidence>
<feature type="transmembrane region" description="Helical" evidence="2">
    <location>
        <begin position="36"/>
        <end position="63"/>
    </location>
</feature>
<gene>
    <name evidence="4 5" type="primary">LOC111084990</name>
</gene>
<organism evidence="3 4">
    <name type="scientific">Limulus polyphemus</name>
    <name type="common">Atlantic horseshoe crab</name>
    <dbReference type="NCBI Taxonomy" id="6850"/>
    <lineage>
        <taxon>Eukaryota</taxon>
        <taxon>Metazoa</taxon>
        <taxon>Ecdysozoa</taxon>
        <taxon>Arthropoda</taxon>
        <taxon>Chelicerata</taxon>
        <taxon>Merostomata</taxon>
        <taxon>Xiphosura</taxon>
        <taxon>Limulidae</taxon>
        <taxon>Limulus</taxon>
    </lineage>
</organism>
<dbReference type="GeneID" id="111084990"/>
<keyword evidence="2" id="KW-0472">Membrane</keyword>
<keyword evidence="2" id="KW-1133">Transmembrane helix</keyword>
<feature type="transmembrane region" description="Helical" evidence="2">
    <location>
        <begin position="69"/>
        <end position="90"/>
    </location>
</feature>
<protein>
    <submittedName>
        <fullName evidence="4 5">Uncharacterized protein LOC111084990</fullName>
    </submittedName>
</protein>
<feature type="region of interest" description="Disordered" evidence="1">
    <location>
        <begin position="152"/>
        <end position="178"/>
    </location>
</feature>
<sequence length="217" mass="23968">MNERETEEYQQSNVSPKPTCKTPAGKTQQNPFCKRILLRTWLVTAIFLFAAGIVLLIFGAIYWKNSVGIFLGGALCLVLAVPVTAFYFWYTRCYSDNQKTPQHLESKQPSMEKDVSTVGTPDLYKQSSTAPKTESPSIPHVVMTPVMSLQKADENGRISRDTSTSRDPESNKSSLTSTPDILGRRFLLNKNNLAPLASAETLTPSLRSSFASISNAI</sequence>
<keyword evidence="3" id="KW-1185">Reference proteome</keyword>
<keyword evidence="2" id="KW-0812">Transmembrane</keyword>
<evidence type="ECO:0000313" key="4">
    <source>
        <dbReference type="RefSeq" id="XP_022237514.1"/>
    </source>
</evidence>
<evidence type="ECO:0000256" key="1">
    <source>
        <dbReference type="SAM" id="MobiDB-lite"/>
    </source>
</evidence>
<evidence type="ECO:0000256" key="2">
    <source>
        <dbReference type="SAM" id="Phobius"/>
    </source>
</evidence>
<dbReference type="Proteomes" id="UP000694941">
    <property type="component" value="Unplaced"/>
</dbReference>
<proteinExistence type="predicted"/>
<feature type="compositionally biased region" description="Basic and acidic residues" evidence="1">
    <location>
        <begin position="102"/>
        <end position="115"/>
    </location>
</feature>
<feature type="region of interest" description="Disordered" evidence="1">
    <location>
        <begin position="1"/>
        <end position="28"/>
    </location>
</feature>